<name>A0A0H5BWK5_9ENTR</name>
<dbReference type="AlphaFoldDB" id="A0A0H5BWK5"/>
<sequence length="116" mass="13646">MKKLKNSIKKKKKFCIVLCTSPNKICTKNITQSLLQNKLAACITILPNSTSIYHWKKKIKKKTETQLIIKTDITLKKQIILNIKKNHTYDIPEILFLPIIEGEHKYLTWIYKSLYL</sequence>
<accession>A0A0H5BWK5</accession>
<proteinExistence type="inferred from homology"/>
<dbReference type="InterPro" id="IPR011322">
    <property type="entry name" value="N-reg_PII-like_a/b"/>
</dbReference>
<dbReference type="Gene3D" id="3.30.70.120">
    <property type="match status" value="1"/>
</dbReference>
<dbReference type="PANTHER" id="PTHR23419:SF8">
    <property type="entry name" value="FI09726P"/>
    <property type="match status" value="1"/>
</dbReference>
<evidence type="ECO:0000313" key="3">
    <source>
        <dbReference type="Proteomes" id="UP000242753"/>
    </source>
</evidence>
<evidence type="ECO:0000256" key="1">
    <source>
        <dbReference type="ARBA" id="ARBA00010169"/>
    </source>
</evidence>
<dbReference type="InterPro" id="IPR004323">
    <property type="entry name" value="Ion_tolerance_CutA"/>
</dbReference>
<comment type="similarity">
    <text evidence="1">Belongs to the CutA family.</text>
</comment>
<dbReference type="Proteomes" id="UP000242753">
    <property type="component" value="Chromosome I"/>
</dbReference>
<protein>
    <submittedName>
        <fullName evidence="2">Divalent-cation tolerance protein CutA</fullName>
    </submittedName>
</protein>
<dbReference type="STRING" id="1594731.WEOB_131"/>
<reference evidence="3" key="1">
    <citation type="submission" date="2015-01" db="EMBL/GenBank/DDBJ databases">
        <authorList>
            <person name="Manzano-Marin A."/>
            <person name="Manzano-Marin A."/>
        </authorList>
    </citation>
    <scope>NUCLEOTIDE SEQUENCE [LARGE SCALE GENOMIC DNA]</scope>
    <source>
        <strain evidence="3">obscurior</strain>
    </source>
</reference>
<dbReference type="RefSeq" id="WP_281263985.1">
    <property type="nucleotide sequence ID" value="NZ_LN774881.1"/>
</dbReference>
<organism evidence="2 3">
    <name type="scientific">Candidatus Westeberhardia cardiocondylae</name>
    <dbReference type="NCBI Taxonomy" id="1594731"/>
    <lineage>
        <taxon>Bacteria</taxon>
        <taxon>Pseudomonadati</taxon>
        <taxon>Pseudomonadota</taxon>
        <taxon>Gammaproteobacteria</taxon>
        <taxon>Enterobacterales</taxon>
        <taxon>Enterobacteriaceae</taxon>
        <taxon>ant endosymbionts</taxon>
        <taxon>Candidatus Westeberhardia</taxon>
    </lineage>
</organism>
<dbReference type="PANTHER" id="PTHR23419">
    <property type="entry name" value="DIVALENT CATION TOLERANCE CUTA-RELATED"/>
    <property type="match status" value="1"/>
</dbReference>
<evidence type="ECO:0000313" key="2">
    <source>
        <dbReference type="EMBL" id="CEN32085.1"/>
    </source>
</evidence>
<dbReference type="InterPro" id="IPR015867">
    <property type="entry name" value="N-reg_PII/ATP_PRibTrfase_C"/>
</dbReference>
<dbReference type="EMBL" id="LN774881">
    <property type="protein sequence ID" value="CEN32085.1"/>
    <property type="molecule type" value="Genomic_DNA"/>
</dbReference>
<keyword evidence="3" id="KW-1185">Reference proteome</keyword>
<dbReference type="GO" id="GO:0010038">
    <property type="term" value="P:response to metal ion"/>
    <property type="evidence" value="ECO:0007669"/>
    <property type="project" value="InterPro"/>
</dbReference>
<dbReference type="Pfam" id="PF03091">
    <property type="entry name" value="CutA1"/>
    <property type="match status" value="1"/>
</dbReference>
<dbReference type="SUPFAM" id="SSF54913">
    <property type="entry name" value="GlnB-like"/>
    <property type="match status" value="1"/>
</dbReference>
<dbReference type="KEGG" id="wca:WEOB_131"/>
<dbReference type="GO" id="GO:0005507">
    <property type="term" value="F:copper ion binding"/>
    <property type="evidence" value="ECO:0007669"/>
    <property type="project" value="TreeGrafter"/>
</dbReference>
<gene>
    <name evidence="2" type="primary">cutA</name>
    <name evidence="2" type="ORF">WEOB_131</name>
</gene>